<dbReference type="InterPro" id="IPR001155">
    <property type="entry name" value="OxRdtase_FMN_N"/>
</dbReference>
<reference evidence="4 5" key="1">
    <citation type="submission" date="2020-08" db="EMBL/GenBank/DDBJ databases">
        <title>Putative novel bacterial strains isolated from necrotic wheat leaf tissues caused by Xanthomonas translucens.</title>
        <authorList>
            <person name="Tambong J.T."/>
        </authorList>
    </citation>
    <scope>NUCLEOTIDE SEQUENCE [LARGE SCALE GENOMIC DNA]</scope>
    <source>
        <strain evidence="4 5">DOAB 1069</strain>
    </source>
</reference>
<dbReference type="Pfam" id="PF00724">
    <property type="entry name" value="Oxidored_FMN"/>
    <property type="match status" value="1"/>
</dbReference>
<proteinExistence type="predicted"/>
<dbReference type="EMBL" id="JACONW010000010">
    <property type="protein sequence ID" value="MBC3948930.1"/>
    <property type="molecule type" value="Genomic_DNA"/>
</dbReference>
<evidence type="ECO:0000259" key="3">
    <source>
        <dbReference type="Pfam" id="PF00724"/>
    </source>
</evidence>
<evidence type="ECO:0000313" key="4">
    <source>
        <dbReference type="EMBL" id="MBC3948930.1"/>
    </source>
</evidence>
<sequence length="366" mass="39695">MTDHHNHAFSSFDINGTFIRNRFALAPMTRVSASEDGTVTKEMVQYYERFARGGFGLLMTEGIYTDQRYSQGYRSQPGMSDDIQAQSWQALITAAHTHSTPVFAQLMHAGALSQANRFKPENIAPSAIQPSGEEMAFYYGSGPYKQPLAMTDEHIADVIAGFTQAAHRAISVAGFDGLEIHGANGYLLDQFLTDYTNVRGDKWGGDLKNRLRLTVEILKAVRLKVGDNTPVGVRISQGKVNNFLHKWEGREADAETIFGTIADSGVDFIHVTEHDALAPAFDNGGHSLSRLAKRFAPGIAIITNGGLHDPARIAQALEEGGDMIAIGKAALANPDLPDKLQKGIALDEFDAAILGPIANIKEAELA</sequence>
<evidence type="ECO:0000256" key="1">
    <source>
        <dbReference type="ARBA" id="ARBA00022630"/>
    </source>
</evidence>
<comment type="caution">
    <text evidence="4">The sequence shown here is derived from an EMBL/GenBank/DDBJ whole genome shotgun (WGS) entry which is preliminary data.</text>
</comment>
<dbReference type="RefSeq" id="WP_187520575.1">
    <property type="nucleotide sequence ID" value="NZ_JACONW010000010.1"/>
</dbReference>
<keyword evidence="2" id="KW-0560">Oxidoreductase</keyword>
<evidence type="ECO:0000256" key="2">
    <source>
        <dbReference type="ARBA" id="ARBA00023002"/>
    </source>
</evidence>
<dbReference type="SUPFAM" id="SSF51395">
    <property type="entry name" value="FMN-linked oxidoreductases"/>
    <property type="match status" value="1"/>
</dbReference>
<evidence type="ECO:0000313" key="5">
    <source>
        <dbReference type="Proteomes" id="UP000651852"/>
    </source>
</evidence>
<keyword evidence="5" id="KW-1185">Reference proteome</keyword>
<dbReference type="Gene3D" id="3.20.20.70">
    <property type="entry name" value="Aldolase class I"/>
    <property type="match status" value="1"/>
</dbReference>
<dbReference type="InterPro" id="IPR051799">
    <property type="entry name" value="NADH_flavin_oxidoreductase"/>
</dbReference>
<dbReference type="InterPro" id="IPR013785">
    <property type="entry name" value="Aldolase_TIM"/>
</dbReference>
<gene>
    <name evidence="4" type="ORF">H8S59_04020</name>
</gene>
<accession>A0ABR7AVJ4</accession>
<dbReference type="PANTHER" id="PTHR43656">
    <property type="entry name" value="BINDING OXIDOREDUCTASE, PUTATIVE (AFU_ORTHOLOGUE AFUA_2G08260)-RELATED"/>
    <property type="match status" value="1"/>
</dbReference>
<dbReference type="PANTHER" id="PTHR43656:SF2">
    <property type="entry name" value="BINDING OXIDOREDUCTASE, PUTATIVE (AFU_ORTHOLOGUE AFUA_2G08260)-RELATED"/>
    <property type="match status" value="1"/>
</dbReference>
<keyword evidence="1" id="KW-0285">Flavoprotein</keyword>
<dbReference type="CDD" id="cd02803">
    <property type="entry name" value="OYE_like_FMN_family"/>
    <property type="match status" value="1"/>
</dbReference>
<organism evidence="4 5">
    <name type="scientific">Pseudomonas folii</name>
    <dbReference type="NCBI Taxonomy" id="2762593"/>
    <lineage>
        <taxon>Bacteria</taxon>
        <taxon>Pseudomonadati</taxon>
        <taxon>Pseudomonadota</taxon>
        <taxon>Gammaproteobacteria</taxon>
        <taxon>Pseudomonadales</taxon>
        <taxon>Pseudomonadaceae</taxon>
        <taxon>Pseudomonas</taxon>
    </lineage>
</organism>
<protein>
    <submittedName>
        <fullName evidence="4">NADH:flavin oxidoreductase</fullName>
    </submittedName>
</protein>
<feature type="domain" description="NADH:flavin oxidoreductase/NADH oxidase N-terminal" evidence="3">
    <location>
        <begin position="9"/>
        <end position="346"/>
    </location>
</feature>
<dbReference type="Proteomes" id="UP000651852">
    <property type="component" value="Unassembled WGS sequence"/>
</dbReference>
<name>A0ABR7AVJ4_9PSED</name>